<accession>A0A427Y6A9</accession>
<evidence type="ECO:0000313" key="4">
    <source>
        <dbReference type="EMBL" id="RSH86594.1"/>
    </source>
</evidence>
<evidence type="ECO:0000256" key="2">
    <source>
        <dbReference type="SAM" id="MobiDB-lite"/>
    </source>
</evidence>
<comment type="similarity">
    <text evidence="1">Belongs to the PITHD1 family.</text>
</comment>
<protein>
    <recommendedName>
        <fullName evidence="3">PITH domain-containing protein</fullName>
    </recommendedName>
</protein>
<dbReference type="PANTHER" id="PTHR12175">
    <property type="entry name" value="AD039 HT014 THIOREDOXIN FAMILY TRP26"/>
    <property type="match status" value="1"/>
</dbReference>
<gene>
    <name evidence="4" type="ORF">EHS24_004863</name>
</gene>
<dbReference type="GeneID" id="39589406"/>
<organism evidence="4 5">
    <name type="scientific">Apiotrichum porosum</name>
    <dbReference type="NCBI Taxonomy" id="105984"/>
    <lineage>
        <taxon>Eukaryota</taxon>
        <taxon>Fungi</taxon>
        <taxon>Dikarya</taxon>
        <taxon>Basidiomycota</taxon>
        <taxon>Agaricomycotina</taxon>
        <taxon>Tremellomycetes</taxon>
        <taxon>Trichosporonales</taxon>
        <taxon>Trichosporonaceae</taxon>
        <taxon>Apiotrichum</taxon>
    </lineage>
</organism>
<reference evidence="4 5" key="1">
    <citation type="submission" date="2018-11" db="EMBL/GenBank/DDBJ databases">
        <title>Genome sequence of Apiotrichum porosum DSM 27194.</title>
        <authorList>
            <person name="Aliyu H."/>
            <person name="Gorte O."/>
            <person name="Ochsenreither K."/>
        </authorList>
    </citation>
    <scope>NUCLEOTIDE SEQUENCE [LARGE SCALE GENOMIC DNA]</scope>
    <source>
        <strain evidence="4 5">DSM 27194</strain>
    </source>
</reference>
<dbReference type="InterPro" id="IPR037047">
    <property type="entry name" value="PITH_dom_sf"/>
</dbReference>
<feature type="region of interest" description="Disordered" evidence="2">
    <location>
        <begin position="1"/>
        <end position="24"/>
    </location>
</feature>
<proteinExistence type="inferred from homology"/>
<dbReference type="Gene3D" id="2.60.120.470">
    <property type="entry name" value="PITH domain"/>
    <property type="match status" value="1"/>
</dbReference>
<dbReference type="InterPro" id="IPR008979">
    <property type="entry name" value="Galactose-bd-like_sf"/>
</dbReference>
<feature type="compositionally biased region" description="Basic and acidic residues" evidence="2">
    <location>
        <begin position="1"/>
        <end position="23"/>
    </location>
</feature>
<dbReference type="InterPro" id="IPR045099">
    <property type="entry name" value="PITH1-like"/>
</dbReference>
<evidence type="ECO:0000313" key="5">
    <source>
        <dbReference type="Proteomes" id="UP000279236"/>
    </source>
</evidence>
<dbReference type="Pfam" id="PF06201">
    <property type="entry name" value="PITH"/>
    <property type="match status" value="1"/>
</dbReference>
<keyword evidence="5" id="KW-1185">Reference proteome</keyword>
<dbReference type="Proteomes" id="UP000279236">
    <property type="component" value="Unassembled WGS sequence"/>
</dbReference>
<dbReference type="SUPFAM" id="SSF49785">
    <property type="entry name" value="Galactose-binding domain-like"/>
    <property type="match status" value="1"/>
</dbReference>
<evidence type="ECO:0000259" key="3">
    <source>
        <dbReference type="PROSITE" id="PS51532"/>
    </source>
</evidence>
<comment type="caution">
    <text evidence="4">The sequence shown here is derived from an EMBL/GenBank/DDBJ whole genome shotgun (WGS) entry which is preliminary data.</text>
</comment>
<dbReference type="AlphaFoldDB" id="A0A427Y6A9"/>
<feature type="domain" description="PITH" evidence="3">
    <location>
        <begin position="22"/>
        <end position="199"/>
    </location>
</feature>
<dbReference type="OrthoDB" id="2635at2759"/>
<dbReference type="GO" id="GO:0005737">
    <property type="term" value="C:cytoplasm"/>
    <property type="evidence" value="ECO:0007669"/>
    <property type="project" value="UniProtKB-ARBA"/>
</dbReference>
<dbReference type="PANTHER" id="PTHR12175:SF1">
    <property type="entry name" value="PITH DOMAIN-CONTAINING PROTEIN 1"/>
    <property type="match status" value="1"/>
</dbReference>
<dbReference type="RefSeq" id="XP_028479379.1">
    <property type="nucleotide sequence ID" value="XM_028620407.1"/>
</dbReference>
<dbReference type="InterPro" id="IPR010400">
    <property type="entry name" value="PITH_dom"/>
</dbReference>
<sequence>MPSCSHEAHDHDHGGCDGHDHDIPLSAGPTDSLYPVIDTEHVVALNAAGGGEKGRVVIKEWAEKDDETIWLESELDDSLILHIPFTASVSLRSITLKAGHGGFRPSEMRVFVNAAGLDFSDAEAREPTQAFDVIESREAGEYQVKAAKFASTTSLALFFPNNESEGEDEETTRIYYVGLRGSWRPLPNKLGEIIYEAAPRPTDHKVHEGISNAARQGL</sequence>
<dbReference type="GO" id="GO:0005634">
    <property type="term" value="C:nucleus"/>
    <property type="evidence" value="ECO:0007669"/>
    <property type="project" value="TreeGrafter"/>
</dbReference>
<dbReference type="EMBL" id="RSCE01000002">
    <property type="protein sequence ID" value="RSH86594.1"/>
    <property type="molecule type" value="Genomic_DNA"/>
</dbReference>
<name>A0A427Y6A9_9TREE</name>
<evidence type="ECO:0000256" key="1">
    <source>
        <dbReference type="ARBA" id="ARBA00025788"/>
    </source>
</evidence>
<dbReference type="PROSITE" id="PS51532">
    <property type="entry name" value="PITH"/>
    <property type="match status" value="1"/>
</dbReference>